<evidence type="ECO:0000256" key="5">
    <source>
        <dbReference type="ARBA" id="ARBA00022777"/>
    </source>
</evidence>
<dbReference type="InterPro" id="IPR036890">
    <property type="entry name" value="HATPase_C_sf"/>
</dbReference>
<proteinExistence type="predicted"/>
<name>A0ABP7WAD5_9SPHI</name>
<feature type="domain" description="Histidine kinase" evidence="7">
    <location>
        <begin position="317"/>
        <end position="520"/>
    </location>
</feature>
<dbReference type="SUPFAM" id="SSF55874">
    <property type="entry name" value="ATPase domain of HSP90 chaperone/DNA topoisomerase II/histidine kinase"/>
    <property type="match status" value="1"/>
</dbReference>
<accession>A0ABP7WAD5</accession>
<evidence type="ECO:0000313" key="9">
    <source>
        <dbReference type="EMBL" id="GAA4084690.1"/>
    </source>
</evidence>
<dbReference type="SUPFAM" id="SSF52172">
    <property type="entry name" value="CheY-like"/>
    <property type="match status" value="1"/>
</dbReference>
<dbReference type="SMART" id="SM00387">
    <property type="entry name" value="HATPase_c"/>
    <property type="match status" value="1"/>
</dbReference>
<organism evidence="9 10">
    <name type="scientific">Mucilaginibacter panaciglaebae</name>
    <dbReference type="NCBI Taxonomy" id="502331"/>
    <lineage>
        <taxon>Bacteria</taxon>
        <taxon>Pseudomonadati</taxon>
        <taxon>Bacteroidota</taxon>
        <taxon>Sphingobacteriia</taxon>
        <taxon>Sphingobacteriales</taxon>
        <taxon>Sphingobacteriaceae</taxon>
        <taxon>Mucilaginibacter</taxon>
    </lineage>
</organism>
<keyword evidence="3 6" id="KW-0597">Phosphoprotein</keyword>
<evidence type="ECO:0000256" key="4">
    <source>
        <dbReference type="ARBA" id="ARBA00022679"/>
    </source>
</evidence>
<keyword evidence="5" id="KW-0418">Kinase</keyword>
<protein>
    <recommendedName>
        <fullName evidence="2">histidine kinase</fullName>
        <ecNumber evidence="2">2.7.13.3</ecNumber>
    </recommendedName>
</protein>
<dbReference type="Gene3D" id="1.10.287.130">
    <property type="match status" value="1"/>
</dbReference>
<dbReference type="SUPFAM" id="SSF47384">
    <property type="entry name" value="Homodimeric domain of signal transducing histidine kinase"/>
    <property type="match status" value="1"/>
</dbReference>
<dbReference type="InterPro" id="IPR001789">
    <property type="entry name" value="Sig_transdc_resp-reg_receiver"/>
</dbReference>
<comment type="caution">
    <text evidence="9">The sequence shown here is derived from an EMBL/GenBank/DDBJ whole genome shotgun (WGS) entry which is preliminary data.</text>
</comment>
<evidence type="ECO:0000256" key="3">
    <source>
        <dbReference type="ARBA" id="ARBA00022553"/>
    </source>
</evidence>
<dbReference type="InterPro" id="IPR036097">
    <property type="entry name" value="HisK_dim/P_sf"/>
</dbReference>
<dbReference type="Proteomes" id="UP001500841">
    <property type="component" value="Unassembled WGS sequence"/>
</dbReference>
<dbReference type="PRINTS" id="PR00344">
    <property type="entry name" value="BCTRLSENSOR"/>
</dbReference>
<dbReference type="Pfam" id="PF00072">
    <property type="entry name" value="Response_reg"/>
    <property type="match status" value="1"/>
</dbReference>
<dbReference type="InterPro" id="IPR011006">
    <property type="entry name" value="CheY-like_superfamily"/>
</dbReference>
<dbReference type="CDD" id="cd00075">
    <property type="entry name" value="HATPase"/>
    <property type="match status" value="1"/>
</dbReference>
<reference evidence="10" key="1">
    <citation type="journal article" date="2019" name="Int. J. Syst. Evol. Microbiol.">
        <title>The Global Catalogue of Microorganisms (GCM) 10K type strain sequencing project: providing services to taxonomists for standard genome sequencing and annotation.</title>
        <authorList>
            <consortium name="The Broad Institute Genomics Platform"/>
            <consortium name="The Broad Institute Genome Sequencing Center for Infectious Disease"/>
            <person name="Wu L."/>
            <person name="Ma J."/>
        </authorList>
    </citation>
    <scope>NUCLEOTIDE SEQUENCE [LARGE SCALE GENOMIC DNA]</scope>
    <source>
        <strain evidence="10">JCM 17085</strain>
    </source>
</reference>
<evidence type="ECO:0000259" key="8">
    <source>
        <dbReference type="PROSITE" id="PS50110"/>
    </source>
</evidence>
<dbReference type="Gene3D" id="3.30.565.10">
    <property type="entry name" value="Histidine kinase-like ATPase, C-terminal domain"/>
    <property type="match status" value="1"/>
</dbReference>
<keyword evidence="4" id="KW-0808">Transferase</keyword>
<dbReference type="RefSeq" id="WP_345100409.1">
    <property type="nucleotide sequence ID" value="NZ_BAABCV010000001.1"/>
</dbReference>
<sequence>MNKVNTAVLIIDDEEMVRDNIADILLPHSLSEKQEDIDNALNILFDSPKPLLAARTPNIPVFTVDKASNGMDGVKLVKKAVEEGRPYAVIFLDMRMPGWNGLETAIEIRKYDIKVEIIFITAYSDRSIDEIVEQAGQNVGYHCKPYAPEEIVQLATKAVTDYNKLRNLENLMESISSIGLSKHQLDSLLKNILDQLANSVDTDMALMGKLHNDLSYEQILAIGTLDGRIDINELIARVKGIDLAKDEVVQVDELFLARMDNYTVFAVLKKQQKLKTEKMYLLKLFVQNAAQAIRNAELNEKLLQREKLSAVGQVIGMVMHDLRPPIKNIKVITGMMREEGDENDLIDLIDQSADQASEIFDDFLDFIKNTPIKKIPVFLHKIVKDAVGLADTRAGMATTKITIAIPENVVINGDESKLRRAFSNLINNAIDALHDHQIKDAAINISVDIKDTEIIIRVQDNGPGIPTEIIKTLFEPFVTKQKNTGTGLGLAIVKQYINSHGGDISVENKNGALFIISLPV</sequence>
<evidence type="ECO:0000313" key="10">
    <source>
        <dbReference type="Proteomes" id="UP001500841"/>
    </source>
</evidence>
<evidence type="ECO:0000259" key="7">
    <source>
        <dbReference type="PROSITE" id="PS50109"/>
    </source>
</evidence>
<gene>
    <name evidence="9" type="ORF">GCM10022392_01800</name>
</gene>
<keyword evidence="10" id="KW-1185">Reference proteome</keyword>
<dbReference type="InterPro" id="IPR058245">
    <property type="entry name" value="NreC/VraR/RcsB-like_REC"/>
</dbReference>
<evidence type="ECO:0000256" key="2">
    <source>
        <dbReference type="ARBA" id="ARBA00012438"/>
    </source>
</evidence>
<evidence type="ECO:0000256" key="1">
    <source>
        <dbReference type="ARBA" id="ARBA00000085"/>
    </source>
</evidence>
<dbReference type="PANTHER" id="PTHR43047:SF72">
    <property type="entry name" value="OSMOSENSING HISTIDINE PROTEIN KINASE SLN1"/>
    <property type="match status" value="1"/>
</dbReference>
<dbReference type="InterPro" id="IPR005467">
    <property type="entry name" value="His_kinase_dom"/>
</dbReference>
<dbReference type="InterPro" id="IPR003594">
    <property type="entry name" value="HATPase_dom"/>
</dbReference>
<dbReference type="EMBL" id="BAABCV010000001">
    <property type="protein sequence ID" value="GAA4084690.1"/>
    <property type="molecule type" value="Genomic_DNA"/>
</dbReference>
<feature type="modified residue" description="4-aspartylphosphate" evidence="6">
    <location>
        <position position="93"/>
    </location>
</feature>
<evidence type="ECO:0000256" key="6">
    <source>
        <dbReference type="PROSITE-ProRule" id="PRU00169"/>
    </source>
</evidence>
<dbReference type="PANTHER" id="PTHR43047">
    <property type="entry name" value="TWO-COMPONENT HISTIDINE PROTEIN KINASE"/>
    <property type="match status" value="1"/>
</dbReference>
<dbReference type="PROSITE" id="PS50110">
    <property type="entry name" value="RESPONSE_REGULATORY"/>
    <property type="match status" value="1"/>
</dbReference>
<dbReference type="Gene3D" id="3.40.50.2300">
    <property type="match status" value="1"/>
</dbReference>
<dbReference type="PROSITE" id="PS50109">
    <property type="entry name" value="HIS_KIN"/>
    <property type="match status" value="1"/>
</dbReference>
<dbReference type="InterPro" id="IPR004358">
    <property type="entry name" value="Sig_transdc_His_kin-like_C"/>
</dbReference>
<dbReference type="EC" id="2.7.13.3" evidence="2"/>
<dbReference type="SMART" id="SM00448">
    <property type="entry name" value="REC"/>
    <property type="match status" value="1"/>
</dbReference>
<feature type="domain" description="Response regulatory" evidence="8">
    <location>
        <begin position="7"/>
        <end position="159"/>
    </location>
</feature>
<dbReference type="Pfam" id="PF00512">
    <property type="entry name" value="HisKA"/>
    <property type="match status" value="1"/>
</dbReference>
<comment type="catalytic activity">
    <reaction evidence="1">
        <text>ATP + protein L-histidine = ADP + protein N-phospho-L-histidine.</text>
        <dbReference type="EC" id="2.7.13.3"/>
    </reaction>
</comment>
<dbReference type="CDD" id="cd17535">
    <property type="entry name" value="REC_NarL-like"/>
    <property type="match status" value="1"/>
</dbReference>
<dbReference type="SMART" id="SM00388">
    <property type="entry name" value="HisKA"/>
    <property type="match status" value="1"/>
</dbReference>
<dbReference type="Pfam" id="PF02518">
    <property type="entry name" value="HATPase_c"/>
    <property type="match status" value="1"/>
</dbReference>
<dbReference type="InterPro" id="IPR003661">
    <property type="entry name" value="HisK_dim/P_dom"/>
</dbReference>